<comment type="caution">
    <text evidence="3">The sequence shown here is derived from an EMBL/GenBank/DDBJ whole genome shotgun (WGS) entry which is preliminary data.</text>
</comment>
<dbReference type="InterPro" id="IPR005090">
    <property type="entry name" value="RepC_N"/>
</dbReference>
<keyword evidence="4" id="KW-1185">Reference proteome</keyword>
<sequence>MQLASSGGRRLRHAALAARKLALEAERTVTRKELSAAARDAGKALDLRPAQRAVLSELVACWGEQEWERLLVWPSNDYLMSRTGLTERAIRRILRQLIDLQLIVPKDSPNGKRYAVKDLAGQVVDAFGFDLTPVYARRGDWTVMLMEQKQLREVQKRTFDEVTICRRATEEALAALAEHFPEVDCIALEGELKTLQARTPARSKVTLPADLLDAWQLLRTDAEEAFYQAGNAGLGVRHINNNNGSPSETCNKGFPTKAEAVRSTEQTSEHLSPELILEACPTLSDFGQPVRDLADIVSAGRYLRASLGAHESAWAEAVEDIGTVRAAIAVIYVLQLYEDDAAKNGGESRIKNPGGYFRALTRMVKSGKINLAVELLAMRRRRMS</sequence>
<dbReference type="Pfam" id="PF11800">
    <property type="entry name" value="RP-C_C"/>
    <property type="match status" value="1"/>
</dbReference>
<dbReference type="Proteomes" id="UP000403266">
    <property type="component" value="Unassembled WGS sequence"/>
</dbReference>
<gene>
    <name evidence="3" type="ORF">FS320_28405</name>
</gene>
<organism evidence="3 4">
    <name type="scientific">Microvirga tunisiensis</name>
    <dbReference type="NCBI Taxonomy" id="2108360"/>
    <lineage>
        <taxon>Bacteria</taxon>
        <taxon>Pseudomonadati</taxon>
        <taxon>Pseudomonadota</taxon>
        <taxon>Alphaproteobacteria</taxon>
        <taxon>Hyphomicrobiales</taxon>
        <taxon>Methylobacteriaceae</taxon>
        <taxon>Microvirga</taxon>
    </lineage>
</organism>
<dbReference type="AlphaFoldDB" id="A0A5N7MPJ0"/>
<dbReference type="NCBIfam" id="NF040974">
    <property type="entry name" value="RepABC_RepC"/>
    <property type="match status" value="1"/>
</dbReference>
<feature type="domain" description="Plasmid replication protein C C-terminal" evidence="2">
    <location>
        <begin position="274"/>
        <end position="380"/>
    </location>
</feature>
<accession>A0A5N7MPJ0</accession>
<proteinExistence type="predicted"/>
<dbReference type="InterPro" id="IPR047611">
    <property type="entry name" value="RepABC_RepC"/>
</dbReference>
<evidence type="ECO:0000259" key="2">
    <source>
        <dbReference type="Pfam" id="PF11800"/>
    </source>
</evidence>
<feature type="domain" description="Plasmid replication protein C N-terminal" evidence="1">
    <location>
        <begin position="9"/>
        <end position="175"/>
    </location>
</feature>
<evidence type="ECO:0000313" key="3">
    <source>
        <dbReference type="EMBL" id="MPR28937.1"/>
    </source>
</evidence>
<dbReference type="Gene3D" id="1.10.10.10">
    <property type="entry name" value="Winged helix-like DNA-binding domain superfamily/Winged helix DNA-binding domain"/>
    <property type="match status" value="1"/>
</dbReference>
<reference evidence="3 4" key="1">
    <citation type="journal article" date="2019" name="Syst. Appl. Microbiol.">
        <title>Microvirga tunisiensis sp. nov., a root nodule symbiotic bacterium isolated from Lupinus micranthus and L. luteus grown in Northern Tunisia.</title>
        <authorList>
            <person name="Msaddak A."/>
            <person name="Rejili M."/>
            <person name="Duran D."/>
            <person name="Mars M."/>
            <person name="Palacios J.M."/>
            <person name="Ruiz-Argueso T."/>
            <person name="Rey L."/>
            <person name="Imperial J."/>
        </authorList>
    </citation>
    <scope>NUCLEOTIDE SEQUENCE [LARGE SCALE GENOMIC DNA]</scope>
    <source>
        <strain evidence="3 4">Lmie10</strain>
    </source>
</reference>
<dbReference type="RefSeq" id="WP_152715621.1">
    <property type="nucleotide sequence ID" value="NZ_VOSJ01000150.1"/>
</dbReference>
<name>A0A5N7MPJ0_9HYPH</name>
<dbReference type="EMBL" id="VOSK01000183">
    <property type="protein sequence ID" value="MPR28937.1"/>
    <property type="molecule type" value="Genomic_DNA"/>
</dbReference>
<dbReference type="InterPro" id="IPR036388">
    <property type="entry name" value="WH-like_DNA-bd_sf"/>
</dbReference>
<dbReference type="Pfam" id="PF03428">
    <property type="entry name" value="RP-C"/>
    <property type="match status" value="1"/>
</dbReference>
<evidence type="ECO:0000259" key="1">
    <source>
        <dbReference type="Pfam" id="PF03428"/>
    </source>
</evidence>
<dbReference type="OrthoDB" id="7488837at2"/>
<protein>
    <submittedName>
        <fullName evidence="3">Replication protein C</fullName>
    </submittedName>
</protein>
<evidence type="ECO:0000313" key="4">
    <source>
        <dbReference type="Proteomes" id="UP000403266"/>
    </source>
</evidence>
<dbReference type="InterPro" id="IPR021760">
    <property type="entry name" value="RepC_C"/>
</dbReference>